<reference evidence="9" key="1">
    <citation type="submission" date="2018-09" db="EMBL/GenBank/DDBJ databases">
        <title>The complete genome of Acinetobacter sp. strain WCHAc010005.</title>
        <authorList>
            <person name="Hu Y."/>
            <person name="Long H."/>
            <person name="Feng Y."/>
            <person name="Zong Z."/>
        </authorList>
    </citation>
    <scope>NUCLEOTIDE SEQUENCE [LARGE SCALE GENOMIC DNA]</scope>
    <source>
        <strain evidence="9">WCHAc010005</strain>
    </source>
</reference>
<dbReference type="InterPro" id="IPR036196">
    <property type="entry name" value="Ptyr_pPase_sf"/>
</dbReference>
<dbReference type="Proteomes" id="UP000263753">
    <property type="component" value="Chromosome"/>
</dbReference>
<dbReference type="InterPro" id="IPR050438">
    <property type="entry name" value="LMW_PTPase"/>
</dbReference>
<dbReference type="SUPFAM" id="SSF52788">
    <property type="entry name" value="Phosphotyrosine protein phosphatases I"/>
    <property type="match status" value="1"/>
</dbReference>
<protein>
    <recommendedName>
        <fullName evidence="2">protein-tyrosine-phosphatase</fullName>
        <ecNumber evidence="2">3.1.3.48</ecNumber>
    </recommendedName>
</protein>
<dbReference type="PRINTS" id="PR00719">
    <property type="entry name" value="LMWPTPASE"/>
</dbReference>
<dbReference type="AlphaFoldDB" id="A0A3B7LRI6"/>
<dbReference type="EC" id="3.1.3.48" evidence="2"/>
<dbReference type="InterPro" id="IPR023485">
    <property type="entry name" value="Ptyr_pPase"/>
</dbReference>
<feature type="active site" description="Proton donor" evidence="6">
    <location>
        <position position="115"/>
    </location>
</feature>
<evidence type="ECO:0000256" key="3">
    <source>
        <dbReference type="ARBA" id="ARBA00022801"/>
    </source>
</evidence>
<accession>A0A3B7LRI6</accession>
<dbReference type="GO" id="GO:0004725">
    <property type="term" value="F:protein tyrosine phosphatase activity"/>
    <property type="evidence" value="ECO:0007669"/>
    <property type="project" value="UniProtKB-EC"/>
</dbReference>
<feature type="domain" description="Phosphotyrosine protein phosphatase I" evidence="7">
    <location>
        <begin position="4"/>
        <end position="141"/>
    </location>
</feature>
<dbReference type="SMART" id="SM00226">
    <property type="entry name" value="LMWPc"/>
    <property type="match status" value="1"/>
</dbReference>
<evidence type="ECO:0000256" key="2">
    <source>
        <dbReference type="ARBA" id="ARBA00013064"/>
    </source>
</evidence>
<dbReference type="InterPro" id="IPR017867">
    <property type="entry name" value="Tyr_phospatase_low_mol_wt"/>
</dbReference>
<dbReference type="RefSeq" id="WP_087512933.1">
    <property type="nucleotide sequence ID" value="NZ_CP032134.1"/>
</dbReference>
<keyword evidence="4" id="KW-0904">Protein phosphatase</keyword>
<evidence type="ECO:0000313" key="8">
    <source>
        <dbReference type="EMBL" id="AXY55316.1"/>
    </source>
</evidence>
<evidence type="ECO:0000256" key="6">
    <source>
        <dbReference type="PIRSR" id="PIRSR617867-1"/>
    </source>
</evidence>
<comment type="similarity">
    <text evidence="1">Belongs to the low molecular weight phosphotyrosine protein phosphatase family.</text>
</comment>
<dbReference type="PANTHER" id="PTHR11717:SF31">
    <property type="entry name" value="LOW MOLECULAR WEIGHT PROTEIN-TYROSINE-PHOSPHATASE ETP-RELATED"/>
    <property type="match status" value="1"/>
</dbReference>
<proteinExistence type="inferred from homology"/>
<feature type="active site" description="Nucleophile" evidence="6">
    <location>
        <position position="10"/>
    </location>
</feature>
<comment type="catalytic activity">
    <reaction evidence="5">
        <text>O-phospho-L-tyrosyl-[protein] + H2O = L-tyrosyl-[protein] + phosphate</text>
        <dbReference type="Rhea" id="RHEA:10684"/>
        <dbReference type="Rhea" id="RHEA-COMP:10136"/>
        <dbReference type="Rhea" id="RHEA-COMP:20101"/>
        <dbReference type="ChEBI" id="CHEBI:15377"/>
        <dbReference type="ChEBI" id="CHEBI:43474"/>
        <dbReference type="ChEBI" id="CHEBI:46858"/>
        <dbReference type="ChEBI" id="CHEBI:61978"/>
        <dbReference type="EC" id="3.1.3.48"/>
    </reaction>
</comment>
<evidence type="ECO:0000256" key="4">
    <source>
        <dbReference type="ARBA" id="ARBA00022912"/>
    </source>
</evidence>
<dbReference type="Pfam" id="PF01451">
    <property type="entry name" value="LMWPc"/>
    <property type="match status" value="1"/>
</dbReference>
<gene>
    <name evidence="8" type="ORF">CDG60_01060</name>
</gene>
<dbReference type="Gene3D" id="3.40.50.2300">
    <property type="match status" value="1"/>
</dbReference>
<sequence>MKIQNILVVCVGNICRSPMAEYLLKHEYPDLHIESAGISGLIGHSADDKADLCMQKLGIDMSPHKARKLNGDLIKKADLILVMSSNQQKHLEQTWPFSKGKTYRLGHWQGKNVSDPYRHDQAVFDETCLLIQHCVADWKKHI</sequence>
<dbReference type="EMBL" id="CP032134">
    <property type="protein sequence ID" value="AXY55316.1"/>
    <property type="molecule type" value="Genomic_DNA"/>
</dbReference>
<name>A0A3B7LRI6_9GAMM</name>
<evidence type="ECO:0000256" key="5">
    <source>
        <dbReference type="ARBA" id="ARBA00051722"/>
    </source>
</evidence>
<evidence type="ECO:0000259" key="7">
    <source>
        <dbReference type="SMART" id="SM00226"/>
    </source>
</evidence>
<keyword evidence="3" id="KW-0378">Hydrolase</keyword>
<dbReference type="CDD" id="cd16343">
    <property type="entry name" value="LMWPTP"/>
    <property type="match status" value="1"/>
</dbReference>
<feature type="active site" evidence="6">
    <location>
        <position position="16"/>
    </location>
</feature>
<evidence type="ECO:0000313" key="9">
    <source>
        <dbReference type="Proteomes" id="UP000263753"/>
    </source>
</evidence>
<dbReference type="PANTHER" id="PTHR11717">
    <property type="entry name" value="LOW MOLECULAR WEIGHT PROTEIN TYROSINE PHOSPHATASE"/>
    <property type="match status" value="1"/>
</dbReference>
<dbReference type="KEGG" id="achi:CDG60_01060"/>
<organism evidence="8 9">
    <name type="scientific">Acinetobacter chinensis</name>
    <dbReference type="NCBI Taxonomy" id="2004650"/>
    <lineage>
        <taxon>Bacteria</taxon>
        <taxon>Pseudomonadati</taxon>
        <taxon>Pseudomonadota</taxon>
        <taxon>Gammaproteobacteria</taxon>
        <taxon>Moraxellales</taxon>
        <taxon>Moraxellaceae</taxon>
        <taxon>Acinetobacter</taxon>
    </lineage>
</organism>
<evidence type="ECO:0000256" key="1">
    <source>
        <dbReference type="ARBA" id="ARBA00011063"/>
    </source>
</evidence>